<dbReference type="WBParaSite" id="PS1159_v2.g17562.t1">
    <property type="protein sequence ID" value="PS1159_v2.g17562.t1"/>
    <property type="gene ID" value="PS1159_v2.g17562"/>
</dbReference>
<protein>
    <submittedName>
        <fullName evidence="2">Chromo domain-containing protein</fullName>
    </submittedName>
</protein>
<evidence type="ECO:0000313" key="2">
    <source>
        <dbReference type="WBParaSite" id="PS1159_v2.g17562.t1"/>
    </source>
</evidence>
<organism evidence="1 2">
    <name type="scientific">Panagrolaimus sp. PS1159</name>
    <dbReference type="NCBI Taxonomy" id="55785"/>
    <lineage>
        <taxon>Eukaryota</taxon>
        <taxon>Metazoa</taxon>
        <taxon>Ecdysozoa</taxon>
        <taxon>Nematoda</taxon>
        <taxon>Chromadorea</taxon>
        <taxon>Rhabditida</taxon>
        <taxon>Tylenchina</taxon>
        <taxon>Panagrolaimomorpha</taxon>
        <taxon>Panagrolaimoidea</taxon>
        <taxon>Panagrolaimidae</taxon>
        <taxon>Panagrolaimus</taxon>
    </lineage>
</organism>
<sequence length="94" mass="11483">MATNGNTFEVEKILKVRVFKNGERKFKLRWKGFPSRFDTWELEKNLDCPDLLRAFLEKYEKVKKDTPPRKHKTPKKIDHKSIYERRSERIFLKE</sequence>
<reference evidence="2" key="1">
    <citation type="submission" date="2022-11" db="UniProtKB">
        <authorList>
            <consortium name="WormBaseParasite"/>
        </authorList>
    </citation>
    <scope>IDENTIFICATION</scope>
</reference>
<name>A0AC35FHJ1_9BILA</name>
<evidence type="ECO:0000313" key="1">
    <source>
        <dbReference type="Proteomes" id="UP000887580"/>
    </source>
</evidence>
<accession>A0AC35FHJ1</accession>
<dbReference type="Proteomes" id="UP000887580">
    <property type="component" value="Unplaced"/>
</dbReference>
<proteinExistence type="predicted"/>